<protein>
    <recommendedName>
        <fullName evidence="4">C2H2-type domain-containing protein</fullName>
    </recommendedName>
</protein>
<feature type="compositionally biased region" description="Low complexity" evidence="1">
    <location>
        <begin position="1"/>
        <end position="16"/>
    </location>
</feature>
<comment type="caution">
    <text evidence="2">The sequence shown here is derived from an EMBL/GenBank/DDBJ whole genome shotgun (WGS) entry which is preliminary data.</text>
</comment>
<evidence type="ECO:0008006" key="4">
    <source>
        <dbReference type="Google" id="ProtNLM"/>
    </source>
</evidence>
<evidence type="ECO:0000313" key="3">
    <source>
        <dbReference type="Proteomes" id="UP001642483"/>
    </source>
</evidence>
<gene>
    <name evidence="2" type="ORF">CVLEPA_LOCUS4189</name>
</gene>
<organism evidence="2 3">
    <name type="scientific">Clavelina lepadiformis</name>
    <name type="common">Light-bulb sea squirt</name>
    <name type="synonym">Ascidia lepadiformis</name>
    <dbReference type="NCBI Taxonomy" id="159417"/>
    <lineage>
        <taxon>Eukaryota</taxon>
        <taxon>Metazoa</taxon>
        <taxon>Chordata</taxon>
        <taxon>Tunicata</taxon>
        <taxon>Ascidiacea</taxon>
        <taxon>Aplousobranchia</taxon>
        <taxon>Clavelinidae</taxon>
        <taxon>Clavelina</taxon>
    </lineage>
</organism>
<evidence type="ECO:0000256" key="1">
    <source>
        <dbReference type="SAM" id="MobiDB-lite"/>
    </source>
</evidence>
<accession>A0ABP0F4A8</accession>
<dbReference type="PANTHER" id="PTHR33936:SF24">
    <property type="entry name" value="C2H2-TYPE DOMAIN-CONTAINING PROTEIN"/>
    <property type="match status" value="1"/>
</dbReference>
<evidence type="ECO:0000313" key="2">
    <source>
        <dbReference type="EMBL" id="CAK8674495.1"/>
    </source>
</evidence>
<dbReference type="PANTHER" id="PTHR33936">
    <property type="entry name" value="PROTEIN CBG17840"/>
    <property type="match status" value="1"/>
</dbReference>
<reference evidence="2 3" key="1">
    <citation type="submission" date="2024-02" db="EMBL/GenBank/DDBJ databases">
        <authorList>
            <person name="Daric V."/>
            <person name="Darras S."/>
        </authorList>
    </citation>
    <scope>NUCLEOTIDE SEQUENCE [LARGE SCALE GENOMIC DNA]</scope>
</reference>
<dbReference type="Proteomes" id="UP001642483">
    <property type="component" value="Unassembled WGS sequence"/>
</dbReference>
<proteinExistence type="predicted"/>
<sequence length="818" mass="91892">MSTPSIEISSDSSSTSQNQTGLDNCELGEVIYATDSIRFLSVATSCHSQTSASDAQLFDSTAISSPEKQDDFKPKVKAGRTRAAVTRCLEPSCKFVCGRIPQLRTHLEDIHGIPQERKMFAFSNEADFRVWLSELEREARCTYMRRRGWQLNKNGSFTGCFYCHRGGAYTSMATKKLSKMQGSCKTGIECTSSLKVQMRSSCGKRKRSNNDDFSDINHIEVEAYLQHYGHNLDISHTRINKVEKANIAKRLSDGISRNKILDEIRGTLDTTTQPHRVHLLSLQDIYNIEKKEGISAKKAKSNTEAGTTVQAWIEKMQSSEDNPVLLIKYQQEKATDVCSCLSMDDFILILQTPLQSMMLQKHGPHQSVCIDITQGEGNSVITKDASFYLIILQIILPSATGMEVFPVAWFVSNRKDKAVIEIFLMKIKNNLSDLTLTPSHLFLPTPSITGGVDWFNLWSDVFGSGPRKLLCGWHILAEWRQQAKKINRSQPLEGTRVLTNLTTVLHETNPESFVQLMKGFVDDLAKSDGTLGHLNHFERYYTSQPEAWSRAYRPDPVQKIECCFEEFHHRVSKHIYHEGFKKKQLDVLVKTLLKNSRDRALVKLRQSYRYNSDAAVKRMTSSQHLKSASLPLEFVTGQKDSHTWTVMSVIDSVRAVETPIQAGDPLVIKEVAVEYFVKCTDVDGCPARLKCAYRCEPCGICSHHFVCTCQTEQANNVLAKGDVQVLCEHCHLVCQYLKKNGHKIESLFAAPVSEEVNSSEKSLSRGDDIKNDLSNTVDNSSSLMVVVETDELQNSGKGQNFLFTSGQLIEANLTATDM</sequence>
<dbReference type="InterPro" id="IPR052797">
    <property type="entry name" value="RegFact_GeneExpr_CellDeath"/>
</dbReference>
<name>A0ABP0F4A8_CLALP</name>
<feature type="region of interest" description="Disordered" evidence="1">
    <location>
        <begin position="1"/>
        <end position="21"/>
    </location>
</feature>
<dbReference type="EMBL" id="CAWYQH010000013">
    <property type="protein sequence ID" value="CAK8674495.1"/>
    <property type="molecule type" value="Genomic_DNA"/>
</dbReference>
<keyword evidence="3" id="KW-1185">Reference proteome</keyword>